<reference evidence="1 2" key="1">
    <citation type="journal article" date="2016" name="Mol. Biol. Evol.">
        <title>Comparative Genomics of Early-Diverging Mushroom-Forming Fungi Provides Insights into the Origins of Lignocellulose Decay Capabilities.</title>
        <authorList>
            <person name="Nagy L.G."/>
            <person name="Riley R."/>
            <person name="Tritt A."/>
            <person name="Adam C."/>
            <person name="Daum C."/>
            <person name="Floudas D."/>
            <person name="Sun H."/>
            <person name="Yadav J.S."/>
            <person name="Pangilinan J."/>
            <person name="Larsson K.H."/>
            <person name="Matsuura K."/>
            <person name="Barry K."/>
            <person name="Labutti K."/>
            <person name="Kuo R."/>
            <person name="Ohm R.A."/>
            <person name="Bhattacharya S.S."/>
            <person name="Shirouzu T."/>
            <person name="Yoshinaga Y."/>
            <person name="Martin F.M."/>
            <person name="Grigoriev I.V."/>
            <person name="Hibbett D.S."/>
        </authorList>
    </citation>
    <scope>NUCLEOTIDE SEQUENCE [LARGE SCALE GENOMIC DNA]</scope>
    <source>
        <strain evidence="1 2">L-15889</strain>
    </source>
</reference>
<keyword evidence="2" id="KW-1185">Reference proteome</keyword>
<sequence>MHDAPNIDFTLLKQGHIVGRGRVFQQRSPRLGILPYAQPAFPMSTSVFQDLHFAAPGQFSACSGQTSTLGGLPFGQPSQGQGPPGFDAWEVSFMADPLTELLTWGTPISAPPFDVPFSAACPAPRTRYQPQMVHSMASVAETTYFAVAGPSRQPNQLMFYAGAVAAPGSGCSSASAAGSIHSIGAGVSQSHSSRFLVKFMRKSLAFMLYQDQSRPGSYAPALLIAVPLSSFANSSLLLNPAIVASSCSLLPLYTR</sequence>
<protein>
    <submittedName>
        <fullName evidence="1">Uncharacterized protein</fullName>
    </submittedName>
</protein>
<dbReference type="EMBL" id="KV429036">
    <property type="protein sequence ID" value="KZT73586.1"/>
    <property type="molecule type" value="Genomic_DNA"/>
</dbReference>
<dbReference type="Proteomes" id="UP000076727">
    <property type="component" value="Unassembled WGS sequence"/>
</dbReference>
<gene>
    <name evidence="1" type="ORF">DAEQUDRAFT_419894</name>
</gene>
<proteinExistence type="predicted"/>
<accession>A0A165TKS6</accession>
<organism evidence="1 2">
    <name type="scientific">Daedalea quercina L-15889</name>
    <dbReference type="NCBI Taxonomy" id="1314783"/>
    <lineage>
        <taxon>Eukaryota</taxon>
        <taxon>Fungi</taxon>
        <taxon>Dikarya</taxon>
        <taxon>Basidiomycota</taxon>
        <taxon>Agaricomycotina</taxon>
        <taxon>Agaricomycetes</taxon>
        <taxon>Polyporales</taxon>
        <taxon>Fomitopsis</taxon>
    </lineage>
</organism>
<evidence type="ECO:0000313" key="2">
    <source>
        <dbReference type="Proteomes" id="UP000076727"/>
    </source>
</evidence>
<evidence type="ECO:0000313" key="1">
    <source>
        <dbReference type="EMBL" id="KZT73586.1"/>
    </source>
</evidence>
<dbReference type="STRING" id="1314783.A0A165TKS6"/>
<name>A0A165TKS6_9APHY</name>
<dbReference type="AlphaFoldDB" id="A0A165TKS6"/>